<protein>
    <submittedName>
        <fullName evidence="1">Uncharacterized protein</fullName>
    </submittedName>
</protein>
<evidence type="ECO:0000313" key="2">
    <source>
        <dbReference type="Proteomes" id="UP000198688"/>
    </source>
</evidence>
<accession>A0A1H2A1G6</accession>
<keyword evidence="2" id="KW-1185">Reference proteome</keyword>
<organism evidence="1 2">
    <name type="scientific">Actinoplanes derwentensis</name>
    <dbReference type="NCBI Taxonomy" id="113562"/>
    <lineage>
        <taxon>Bacteria</taxon>
        <taxon>Bacillati</taxon>
        <taxon>Actinomycetota</taxon>
        <taxon>Actinomycetes</taxon>
        <taxon>Micromonosporales</taxon>
        <taxon>Micromonosporaceae</taxon>
        <taxon>Actinoplanes</taxon>
    </lineage>
</organism>
<dbReference type="EMBL" id="LT629758">
    <property type="protein sequence ID" value="SDT39774.1"/>
    <property type="molecule type" value="Genomic_DNA"/>
</dbReference>
<dbReference type="RefSeq" id="WP_092545703.1">
    <property type="nucleotide sequence ID" value="NZ_BOMJ01000010.1"/>
</dbReference>
<evidence type="ECO:0000313" key="1">
    <source>
        <dbReference type="EMBL" id="SDT39774.1"/>
    </source>
</evidence>
<sequence>MHLTHVPTRGHYAHIASSACTDTVVLAEYNGRPTLLMLEIDDMPVLAWMLQGADDSQQLWVYVPLTAAELDDFYRDRPDALADWLRPRHGRDAYVAIAQDGVLLLANAWRLPDVSAKQFTNHAARAALDEIRRTLSVPELPRRFDEELRTIKTEPLELAEAC</sequence>
<reference evidence="1 2" key="1">
    <citation type="submission" date="2016-10" db="EMBL/GenBank/DDBJ databases">
        <authorList>
            <person name="de Groot N.N."/>
        </authorList>
    </citation>
    <scope>NUCLEOTIDE SEQUENCE [LARGE SCALE GENOMIC DNA]</scope>
    <source>
        <strain evidence="1 2">DSM 43941</strain>
    </source>
</reference>
<name>A0A1H2A1G6_9ACTN</name>
<gene>
    <name evidence="1" type="ORF">SAMN04489716_3613</name>
</gene>
<proteinExistence type="predicted"/>
<dbReference type="Proteomes" id="UP000198688">
    <property type="component" value="Chromosome I"/>
</dbReference>
<dbReference type="AlphaFoldDB" id="A0A1H2A1G6"/>
<dbReference type="STRING" id="113562.SAMN04489716_3613"/>